<dbReference type="InterPro" id="IPR051786">
    <property type="entry name" value="ASN_synthetase/amidase"/>
</dbReference>
<comment type="catalytic activity">
    <reaction evidence="7">
        <text>L-aspartate + L-glutamine + ATP + H2O = L-asparagine + L-glutamate + AMP + diphosphate + H(+)</text>
        <dbReference type="Rhea" id="RHEA:12228"/>
        <dbReference type="ChEBI" id="CHEBI:15377"/>
        <dbReference type="ChEBI" id="CHEBI:15378"/>
        <dbReference type="ChEBI" id="CHEBI:29985"/>
        <dbReference type="ChEBI" id="CHEBI:29991"/>
        <dbReference type="ChEBI" id="CHEBI:30616"/>
        <dbReference type="ChEBI" id="CHEBI:33019"/>
        <dbReference type="ChEBI" id="CHEBI:58048"/>
        <dbReference type="ChEBI" id="CHEBI:58359"/>
        <dbReference type="ChEBI" id="CHEBI:456215"/>
        <dbReference type="EC" id="6.3.5.4"/>
    </reaction>
</comment>
<dbReference type="GO" id="GO:0005829">
    <property type="term" value="C:cytosol"/>
    <property type="evidence" value="ECO:0007669"/>
    <property type="project" value="TreeGrafter"/>
</dbReference>
<dbReference type="RefSeq" id="WP_254169615.1">
    <property type="nucleotide sequence ID" value="NZ_JAHESF010000051.1"/>
</dbReference>
<dbReference type="PANTHER" id="PTHR43284">
    <property type="entry name" value="ASPARAGINE SYNTHETASE (GLUTAMINE-HYDROLYZING)"/>
    <property type="match status" value="1"/>
</dbReference>
<evidence type="ECO:0000256" key="9">
    <source>
        <dbReference type="PIRSR" id="PIRSR001589-2"/>
    </source>
</evidence>
<feature type="active site" description="For GATase activity" evidence="8">
    <location>
        <position position="2"/>
    </location>
</feature>
<protein>
    <recommendedName>
        <fullName evidence="3">asparagine synthase (glutamine-hydrolyzing)</fullName>
        <ecNumber evidence="3">6.3.5.4</ecNumber>
    </recommendedName>
</protein>
<name>A0AAP2GST5_9BACT</name>
<dbReference type="InterPro" id="IPR033738">
    <property type="entry name" value="AsnB_N"/>
</dbReference>
<dbReference type="PROSITE" id="PS51278">
    <property type="entry name" value="GATASE_TYPE_2"/>
    <property type="match status" value="1"/>
</dbReference>
<keyword evidence="11" id="KW-0436">Ligase</keyword>
<evidence type="ECO:0000256" key="3">
    <source>
        <dbReference type="ARBA" id="ARBA00012737"/>
    </source>
</evidence>
<sequence length="634" mass="72663">MCGIAGYISYAPLKDLRLSERMHHRGPDADGIFKDDFVQLEHKRLSIIDLSERANQPMFSEDGNYVIVFNGEIYNHLEIRKELIAKGYNFRSTSDTESLLYGYVEYGEKILSRLNGIFAFALYNRKKKEVILARDQYGIKPLYFYHKDNVFLFSSEIKSFLSYKQFDRAVNYDAIVNYLQYLYCPGPITPFKFVRRLDPGHSMKIRLGADKFTVDPPARYYQIPFTGSYREMSESAWVDELEQSLLMAVERQLLSDAPLGFFLSGGLDSSLIVAMAAKVMKHSDFNCFTISTGSDMAEEGLSDDLHYAQQVAKAIGCKLNIIEAKPEILKDFDKVIWHLDEPQADPAAIHVYNISKGAREKDIKVMLGGTAGDDLFSGYRRHMALRYDPLFDLIPSVIRKKATSAVLAIRSESPWVRRAKRLSTAMRLEGRQRLVEHFSWHPLNKVMHLFNPEVAESIDHSGISANYYLKLLREIPDEHNKLNQMLYLELKTFLINHNLNYTDKMSMAAGVEARVPYLDVDLVNLSTTIPPSLKMKGNNTKYLLKRVAERYLPHEVIYRSKAGFAAPIRKWIKTDMRPMINERLSVEALHKRKIFSSTAIDQIIAENDSGRSDNAYLLLALLSVESWMNQFVDA</sequence>
<dbReference type="Pfam" id="PF13537">
    <property type="entry name" value="GATase_7"/>
    <property type="match status" value="1"/>
</dbReference>
<gene>
    <name evidence="11" type="primary">asnB</name>
    <name evidence="11" type="ORF">KK083_28805</name>
</gene>
<dbReference type="CDD" id="cd01991">
    <property type="entry name" value="Asn_synthase_B_C"/>
    <property type="match status" value="1"/>
</dbReference>
<keyword evidence="8" id="KW-0061">Asparagine biosynthesis</keyword>
<dbReference type="Proteomes" id="UP001319200">
    <property type="component" value="Unassembled WGS sequence"/>
</dbReference>
<dbReference type="Gene3D" id="3.40.50.620">
    <property type="entry name" value="HUPs"/>
    <property type="match status" value="1"/>
</dbReference>
<dbReference type="SUPFAM" id="SSF56235">
    <property type="entry name" value="N-terminal nucleophile aminohydrolases (Ntn hydrolases)"/>
    <property type="match status" value="1"/>
</dbReference>
<evidence type="ECO:0000256" key="2">
    <source>
        <dbReference type="ARBA" id="ARBA00005752"/>
    </source>
</evidence>
<dbReference type="GO" id="GO:0006529">
    <property type="term" value="P:asparagine biosynthetic process"/>
    <property type="evidence" value="ECO:0007669"/>
    <property type="project" value="UniProtKB-KW"/>
</dbReference>
<comment type="similarity">
    <text evidence="2">Belongs to the asparagine synthetase family.</text>
</comment>
<dbReference type="NCBIfam" id="TIGR01536">
    <property type="entry name" value="asn_synth_AEB"/>
    <property type="match status" value="1"/>
</dbReference>
<comment type="caution">
    <text evidence="11">The sequence shown here is derived from an EMBL/GenBank/DDBJ whole genome shotgun (WGS) entry which is preliminary data.</text>
</comment>
<evidence type="ECO:0000256" key="6">
    <source>
        <dbReference type="ARBA" id="ARBA00022962"/>
    </source>
</evidence>
<keyword evidence="4 9" id="KW-0547">Nucleotide-binding</keyword>
<evidence type="ECO:0000256" key="1">
    <source>
        <dbReference type="ARBA" id="ARBA00005187"/>
    </source>
</evidence>
<dbReference type="InterPro" id="IPR006426">
    <property type="entry name" value="Asn_synth_AEB"/>
</dbReference>
<dbReference type="Gene3D" id="3.60.20.10">
    <property type="entry name" value="Glutamine Phosphoribosylpyrophosphate, subunit 1, domain 1"/>
    <property type="match status" value="1"/>
</dbReference>
<dbReference type="InterPro" id="IPR029055">
    <property type="entry name" value="Ntn_hydrolases_N"/>
</dbReference>
<dbReference type="InterPro" id="IPR001962">
    <property type="entry name" value="Asn_synthase"/>
</dbReference>
<keyword evidence="12" id="KW-1185">Reference proteome</keyword>
<dbReference type="InterPro" id="IPR017932">
    <property type="entry name" value="GATase_2_dom"/>
</dbReference>
<comment type="pathway">
    <text evidence="1">Amino-acid biosynthesis; L-asparagine biosynthesis; L-asparagine from L-aspartate (L-Gln route): step 1/1.</text>
</comment>
<dbReference type="PANTHER" id="PTHR43284:SF1">
    <property type="entry name" value="ASPARAGINE SYNTHETASE"/>
    <property type="match status" value="1"/>
</dbReference>
<dbReference type="AlphaFoldDB" id="A0AAP2GST5"/>
<dbReference type="EC" id="6.3.5.4" evidence="3"/>
<accession>A0AAP2GST5</accession>
<dbReference type="GO" id="GO:0005524">
    <property type="term" value="F:ATP binding"/>
    <property type="evidence" value="ECO:0007669"/>
    <property type="project" value="UniProtKB-KW"/>
</dbReference>
<evidence type="ECO:0000313" key="12">
    <source>
        <dbReference type="Proteomes" id="UP001319200"/>
    </source>
</evidence>
<evidence type="ECO:0000256" key="4">
    <source>
        <dbReference type="ARBA" id="ARBA00022741"/>
    </source>
</evidence>
<evidence type="ECO:0000259" key="10">
    <source>
        <dbReference type="PROSITE" id="PS51278"/>
    </source>
</evidence>
<evidence type="ECO:0000256" key="8">
    <source>
        <dbReference type="PIRSR" id="PIRSR001589-1"/>
    </source>
</evidence>
<evidence type="ECO:0000256" key="7">
    <source>
        <dbReference type="ARBA" id="ARBA00048741"/>
    </source>
</evidence>
<feature type="domain" description="Glutamine amidotransferase type-2" evidence="10">
    <location>
        <begin position="2"/>
        <end position="208"/>
    </location>
</feature>
<keyword evidence="6 8" id="KW-0315">Glutamine amidotransferase</keyword>
<dbReference type="GO" id="GO:0004066">
    <property type="term" value="F:asparagine synthase (glutamine-hydrolyzing) activity"/>
    <property type="evidence" value="ECO:0007669"/>
    <property type="project" value="UniProtKB-EC"/>
</dbReference>
<dbReference type="SUPFAM" id="SSF52402">
    <property type="entry name" value="Adenine nucleotide alpha hydrolases-like"/>
    <property type="match status" value="1"/>
</dbReference>
<evidence type="ECO:0000313" key="11">
    <source>
        <dbReference type="EMBL" id="MBT1700927.1"/>
    </source>
</evidence>
<feature type="binding site" evidence="9">
    <location>
        <position position="95"/>
    </location>
    <ligand>
        <name>L-glutamine</name>
        <dbReference type="ChEBI" id="CHEBI:58359"/>
    </ligand>
</feature>
<organism evidence="11 12">
    <name type="scientific">Chryseosolibacter histidini</name>
    <dbReference type="NCBI Taxonomy" id="2782349"/>
    <lineage>
        <taxon>Bacteria</taxon>
        <taxon>Pseudomonadati</taxon>
        <taxon>Bacteroidota</taxon>
        <taxon>Cytophagia</taxon>
        <taxon>Cytophagales</taxon>
        <taxon>Chryseotaleaceae</taxon>
        <taxon>Chryseosolibacter</taxon>
    </lineage>
</organism>
<keyword evidence="5 9" id="KW-0067">ATP-binding</keyword>
<dbReference type="EMBL" id="JAHESF010000051">
    <property type="protein sequence ID" value="MBT1700927.1"/>
    <property type="molecule type" value="Genomic_DNA"/>
</dbReference>
<dbReference type="Pfam" id="PF00733">
    <property type="entry name" value="Asn_synthase"/>
    <property type="match status" value="1"/>
</dbReference>
<feature type="binding site" evidence="9">
    <location>
        <position position="290"/>
    </location>
    <ligand>
        <name>ATP</name>
        <dbReference type="ChEBI" id="CHEBI:30616"/>
    </ligand>
</feature>
<proteinExistence type="inferred from homology"/>
<reference evidence="11 12" key="1">
    <citation type="submission" date="2021-05" db="EMBL/GenBank/DDBJ databases">
        <title>A Polyphasic approach of four new species of the genus Ohtaekwangia: Ohtaekwangia histidinii sp. nov., Ohtaekwangia cretensis sp. nov., Ohtaekwangia indiensis sp. nov., Ohtaekwangia reichenbachii sp. nov. from diverse environment.</title>
        <authorList>
            <person name="Octaviana S."/>
        </authorList>
    </citation>
    <scope>NUCLEOTIDE SEQUENCE [LARGE SCALE GENOMIC DNA]</scope>
    <source>
        <strain evidence="11 12">PWU4</strain>
    </source>
</reference>
<dbReference type="CDD" id="cd00712">
    <property type="entry name" value="AsnB"/>
    <property type="match status" value="1"/>
</dbReference>
<keyword evidence="8" id="KW-0028">Amino-acid biosynthesis</keyword>
<dbReference type="InterPro" id="IPR014729">
    <property type="entry name" value="Rossmann-like_a/b/a_fold"/>
</dbReference>
<dbReference type="PIRSF" id="PIRSF001589">
    <property type="entry name" value="Asn_synthetase_glu-h"/>
    <property type="match status" value="1"/>
</dbReference>
<evidence type="ECO:0000256" key="5">
    <source>
        <dbReference type="ARBA" id="ARBA00022840"/>
    </source>
</evidence>